<dbReference type="OrthoDB" id="99382at2157"/>
<evidence type="ECO:0000256" key="4">
    <source>
        <dbReference type="ARBA" id="ARBA00022801"/>
    </source>
</evidence>
<evidence type="ECO:0000256" key="1">
    <source>
        <dbReference type="ARBA" id="ARBA00022649"/>
    </source>
</evidence>
<evidence type="ECO:0000256" key="2">
    <source>
        <dbReference type="ARBA" id="ARBA00022722"/>
    </source>
</evidence>
<keyword evidence="1 6" id="KW-1277">Toxin-antitoxin system</keyword>
<comment type="similarity">
    <text evidence="6">Belongs to the PINc/VapC protein family.</text>
</comment>
<dbReference type="EMBL" id="CP008887">
    <property type="protein sequence ID" value="AIU68962.1"/>
    <property type="molecule type" value="Genomic_DNA"/>
</dbReference>
<sequence>MRVVIDTSVVFHLFSGFYPERTKVAERLIEHAQLGFVELYAPRLGEVEFVAVLSRYFDREQVERALAYYSEIVAWVPEELLIEELREVAFQTHHRASDIYFIATARYLDAVLVTNDIKMAELARSLGLKAFYLVEEHEEFFNLLGVSS</sequence>
<dbReference type="HAMAP" id="MF_00265">
    <property type="entry name" value="VapC_Nob1"/>
    <property type="match status" value="1"/>
</dbReference>
<keyword evidence="9" id="KW-1185">Reference proteome</keyword>
<feature type="binding site" evidence="6">
    <location>
        <position position="98"/>
    </location>
    <ligand>
        <name>Mg(2+)</name>
        <dbReference type="ChEBI" id="CHEBI:18420"/>
    </ligand>
</feature>
<dbReference type="GO" id="GO:0090729">
    <property type="term" value="F:toxin activity"/>
    <property type="evidence" value="ECO:0007669"/>
    <property type="project" value="UniProtKB-KW"/>
</dbReference>
<reference evidence="8 9" key="1">
    <citation type="journal article" date="2015" name="Int. J. Syst. Evol. Microbiol.">
        <title>Thermococcus eurythermalis sp. nov., a conditional piezophilic hyperthermophilic archaeon with a wide temperature range isolated from an oil-immersed chimney in the Guaymas Basin.</title>
        <authorList>
            <person name="Zhao W."/>
            <person name="Zeng X."/>
            <person name="Xiao X."/>
        </authorList>
    </citation>
    <scope>NUCLEOTIDE SEQUENCE [LARGE SCALE GENOMIC DNA]</scope>
    <source>
        <strain evidence="8 9">A501</strain>
    </source>
</reference>
<keyword evidence="5 6" id="KW-0460">Magnesium</keyword>
<dbReference type="InterPro" id="IPR002716">
    <property type="entry name" value="PIN_dom"/>
</dbReference>
<dbReference type="KEGG" id="teu:TEU_00640"/>
<dbReference type="PANTHER" id="PTHR35901">
    <property type="entry name" value="RIBONUCLEASE VAPC3"/>
    <property type="match status" value="1"/>
</dbReference>
<evidence type="ECO:0000313" key="8">
    <source>
        <dbReference type="EMBL" id="AIU68962.1"/>
    </source>
</evidence>
<organism evidence="8 9">
    <name type="scientific">Thermococcus eurythermalis</name>
    <dbReference type="NCBI Taxonomy" id="1505907"/>
    <lineage>
        <taxon>Archaea</taxon>
        <taxon>Methanobacteriati</taxon>
        <taxon>Methanobacteriota</taxon>
        <taxon>Thermococci</taxon>
        <taxon>Thermococcales</taxon>
        <taxon>Thermococcaceae</taxon>
        <taxon>Thermococcus</taxon>
    </lineage>
</organism>
<dbReference type="SUPFAM" id="SSF88723">
    <property type="entry name" value="PIN domain-like"/>
    <property type="match status" value="1"/>
</dbReference>
<feature type="binding site" evidence="6">
    <location>
        <position position="6"/>
    </location>
    <ligand>
        <name>Mg(2+)</name>
        <dbReference type="ChEBI" id="CHEBI:18420"/>
    </ligand>
</feature>
<dbReference type="Proteomes" id="UP000029980">
    <property type="component" value="Chromosome"/>
</dbReference>
<dbReference type="HOGENOM" id="CLU_140143_1_0_2"/>
<dbReference type="GO" id="GO:0016787">
    <property type="term" value="F:hydrolase activity"/>
    <property type="evidence" value="ECO:0007669"/>
    <property type="project" value="UniProtKB-KW"/>
</dbReference>
<comment type="cofactor">
    <cofactor evidence="6">
        <name>Mg(2+)</name>
        <dbReference type="ChEBI" id="CHEBI:18420"/>
    </cofactor>
</comment>
<dbReference type="EC" id="3.1.-.-" evidence="6"/>
<feature type="domain" description="PIN" evidence="7">
    <location>
        <begin position="1"/>
        <end position="121"/>
    </location>
</feature>
<dbReference type="RefSeq" id="WP_050001945.1">
    <property type="nucleotide sequence ID" value="NZ_CP008887.1"/>
</dbReference>
<evidence type="ECO:0000259" key="7">
    <source>
        <dbReference type="SMART" id="SM00670"/>
    </source>
</evidence>
<dbReference type="InterPro" id="IPR044153">
    <property type="entry name" value="PIN_Pae0151-like"/>
</dbReference>
<evidence type="ECO:0000256" key="5">
    <source>
        <dbReference type="ARBA" id="ARBA00022842"/>
    </source>
</evidence>
<dbReference type="STRING" id="1505907.TEU_00640"/>
<comment type="function">
    <text evidence="6">Toxic component of a toxin-antitoxin (TA) system. An RNase.</text>
</comment>
<dbReference type="InterPro" id="IPR029060">
    <property type="entry name" value="PIN-like_dom_sf"/>
</dbReference>
<dbReference type="GO" id="GO:0004540">
    <property type="term" value="F:RNA nuclease activity"/>
    <property type="evidence" value="ECO:0007669"/>
    <property type="project" value="InterPro"/>
</dbReference>
<dbReference type="PANTHER" id="PTHR35901:SF1">
    <property type="entry name" value="EXONUCLEASE VAPC9"/>
    <property type="match status" value="1"/>
</dbReference>
<evidence type="ECO:0000256" key="3">
    <source>
        <dbReference type="ARBA" id="ARBA00022723"/>
    </source>
</evidence>
<proteinExistence type="inferred from homology"/>
<dbReference type="GO" id="GO:0000287">
    <property type="term" value="F:magnesium ion binding"/>
    <property type="evidence" value="ECO:0007669"/>
    <property type="project" value="UniProtKB-UniRule"/>
</dbReference>
<dbReference type="AlphaFoldDB" id="A0A097QR57"/>
<evidence type="ECO:0000313" key="9">
    <source>
        <dbReference type="Proteomes" id="UP000029980"/>
    </source>
</evidence>
<dbReference type="Gene3D" id="3.40.50.1010">
    <property type="entry name" value="5'-nuclease"/>
    <property type="match status" value="1"/>
</dbReference>
<name>A0A097QR57_9EURY</name>
<keyword evidence="2 6" id="KW-0540">Nuclease</keyword>
<keyword evidence="6" id="KW-0800">Toxin</keyword>
<dbReference type="CDD" id="cd09873">
    <property type="entry name" value="PIN_Pae0151-like"/>
    <property type="match status" value="1"/>
</dbReference>
<keyword evidence="3 6" id="KW-0479">Metal-binding</keyword>
<keyword evidence="4 6" id="KW-0378">Hydrolase</keyword>
<gene>
    <name evidence="6" type="primary">vapC</name>
    <name evidence="8" type="ORF">TEU_00640</name>
</gene>
<dbReference type="InterPro" id="IPR022907">
    <property type="entry name" value="VapC_family"/>
</dbReference>
<dbReference type="SMART" id="SM00670">
    <property type="entry name" value="PINc"/>
    <property type="match status" value="1"/>
</dbReference>
<dbReference type="GeneID" id="25151937"/>
<evidence type="ECO:0000256" key="6">
    <source>
        <dbReference type="HAMAP-Rule" id="MF_00265"/>
    </source>
</evidence>
<protein>
    <recommendedName>
        <fullName evidence="6">Ribonuclease VapC</fullName>
        <shortName evidence="6">RNase VapC</shortName>
        <ecNumber evidence="6">3.1.-.-</ecNumber>
    </recommendedName>
    <alternativeName>
        <fullName evidence="6">Putative toxin VapC</fullName>
    </alternativeName>
</protein>
<dbReference type="InterPro" id="IPR051619">
    <property type="entry name" value="TypeII_TA_RNase_PINc/VapC"/>
</dbReference>
<accession>A0A097QR57</accession>
<dbReference type="Pfam" id="PF01850">
    <property type="entry name" value="PIN"/>
    <property type="match status" value="1"/>
</dbReference>